<protein>
    <submittedName>
        <fullName evidence="2">Uncharacterized protein</fullName>
    </submittedName>
</protein>
<evidence type="ECO:0000256" key="1">
    <source>
        <dbReference type="SAM" id="MobiDB-lite"/>
    </source>
</evidence>
<feature type="compositionally biased region" description="Polar residues" evidence="1">
    <location>
        <begin position="15"/>
        <end position="24"/>
    </location>
</feature>
<comment type="caution">
    <text evidence="2">The sequence shown here is derived from an EMBL/GenBank/DDBJ whole genome shotgun (WGS) entry which is preliminary data.</text>
</comment>
<name>A0A4Z2E035_9TELE</name>
<gene>
    <name evidence="2" type="ORF">EYF80_068136</name>
</gene>
<proteinExistence type="predicted"/>
<dbReference type="AlphaFoldDB" id="A0A4Z2E035"/>
<keyword evidence="3" id="KW-1185">Reference proteome</keyword>
<dbReference type="EMBL" id="SRLO01026027">
    <property type="protein sequence ID" value="TNN21752.1"/>
    <property type="molecule type" value="Genomic_DNA"/>
</dbReference>
<reference evidence="2 3" key="1">
    <citation type="submission" date="2019-03" db="EMBL/GenBank/DDBJ databases">
        <title>First draft genome of Liparis tanakae, snailfish: a comprehensive survey of snailfish specific genes.</title>
        <authorList>
            <person name="Kim W."/>
            <person name="Song I."/>
            <person name="Jeong J.-H."/>
            <person name="Kim D."/>
            <person name="Kim S."/>
            <person name="Ryu S."/>
            <person name="Song J.Y."/>
            <person name="Lee S.K."/>
        </authorList>
    </citation>
    <scope>NUCLEOTIDE SEQUENCE [LARGE SCALE GENOMIC DNA]</scope>
    <source>
        <tissue evidence="2">Muscle</tissue>
    </source>
</reference>
<organism evidence="2 3">
    <name type="scientific">Liparis tanakae</name>
    <name type="common">Tanaka's snailfish</name>
    <dbReference type="NCBI Taxonomy" id="230148"/>
    <lineage>
        <taxon>Eukaryota</taxon>
        <taxon>Metazoa</taxon>
        <taxon>Chordata</taxon>
        <taxon>Craniata</taxon>
        <taxon>Vertebrata</taxon>
        <taxon>Euteleostomi</taxon>
        <taxon>Actinopterygii</taxon>
        <taxon>Neopterygii</taxon>
        <taxon>Teleostei</taxon>
        <taxon>Neoteleostei</taxon>
        <taxon>Acanthomorphata</taxon>
        <taxon>Eupercaria</taxon>
        <taxon>Perciformes</taxon>
        <taxon>Cottioidei</taxon>
        <taxon>Cottales</taxon>
        <taxon>Liparidae</taxon>
        <taxon>Liparis</taxon>
    </lineage>
</organism>
<accession>A0A4Z2E035</accession>
<dbReference type="Proteomes" id="UP000314294">
    <property type="component" value="Unassembled WGS sequence"/>
</dbReference>
<evidence type="ECO:0000313" key="2">
    <source>
        <dbReference type="EMBL" id="TNN21752.1"/>
    </source>
</evidence>
<sequence>MQCMRKTGTFPVPSSPVQQCTPQSLYVPRNSPGEILRYPTSRQSADDAFTDATPLPSLGWK</sequence>
<evidence type="ECO:0000313" key="3">
    <source>
        <dbReference type="Proteomes" id="UP000314294"/>
    </source>
</evidence>
<feature type="region of interest" description="Disordered" evidence="1">
    <location>
        <begin position="1"/>
        <end position="61"/>
    </location>
</feature>